<proteinExistence type="predicted"/>
<dbReference type="Proteomes" id="UP000000939">
    <property type="component" value="Chromosome"/>
</dbReference>
<dbReference type="EMBL" id="CP001999">
    <property type="protein sequence ID" value="ADG93475.1"/>
    <property type="molecule type" value="Genomic_DNA"/>
</dbReference>
<protein>
    <submittedName>
        <fullName evidence="1">Uncharacterized protein</fullName>
    </submittedName>
</protein>
<dbReference type="Gene3D" id="1.20.120.330">
    <property type="entry name" value="Nucleotidyltransferases domain 2"/>
    <property type="match status" value="1"/>
</dbReference>
<dbReference type="STRING" id="572480.Arnit_1821"/>
<keyword evidence="2" id="KW-1185">Reference proteome</keyword>
<organism evidence="1 2">
    <name type="scientific">Arcobacter nitrofigilis (strain ATCC 33309 / DSM 7299 / CCUG 15893 / LMG 7604 / NCTC 12251 / CI)</name>
    <name type="common">Campylobacter nitrofigilis</name>
    <dbReference type="NCBI Taxonomy" id="572480"/>
    <lineage>
        <taxon>Bacteria</taxon>
        <taxon>Pseudomonadati</taxon>
        <taxon>Campylobacterota</taxon>
        <taxon>Epsilonproteobacteria</taxon>
        <taxon>Campylobacterales</taxon>
        <taxon>Arcobacteraceae</taxon>
        <taxon>Arcobacter</taxon>
    </lineage>
</organism>
<evidence type="ECO:0000313" key="2">
    <source>
        <dbReference type="Proteomes" id="UP000000939"/>
    </source>
</evidence>
<gene>
    <name evidence="1" type="ordered locus">Arnit_1821</name>
</gene>
<accession>D5V1P1</accession>
<dbReference type="HOGENOM" id="CLU_1500562_0_0_7"/>
<sequence length="179" mass="20642">MIFDKSLDTNRRFAQNMKIYTHKIANKSDREVIVISVSILEDTLDKLLKVKLAQVSRKAELPQMSYSSKVDLCYKMELIKSALRRTLQIFGNLVENFTKEEENNSYGNLEVQTNILELCKINNNDIFNLILKLINSDPNVEEKYEKVDDLVEYIGWSGTVKFICSIINASLIEALIELE</sequence>
<dbReference type="InterPro" id="IPR038026">
    <property type="entry name" value="MtlR-like_sf"/>
</dbReference>
<name>D5V1P1_ARCNC</name>
<dbReference type="SUPFAM" id="SSF158668">
    <property type="entry name" value="MtlR-like"/>
    <property type="match status" value="1"/>
</dbReference>
<dbReference type="KEGG" id="ant:Arnit_1821"/>
<reference evidence="1 2" key="1">
    <citation type="journal article" date="2010" name="Stand. Genomic Sci.">
        <title>Complete genome sequence of Arcobacter nitrofigilis type strain (CI).</title>
        <authorList>
            <person name="Pati A."/>
            <person name="Gronow S."/>
            <person name="Lapidus A."/>
            <person name="Copeland A."/>
            <person name="Glavina Del Rio T."/>
            <person name="Nolan M."/>
            <person name="Lucas S."/>
            <person name="Tice H."/>
            <person name="Cheng J.F."/>
            <person name="Han C."/>
            <person name="Chertkov O."/>
            <person name="Bruce D."/>
            <person name="Tapia R."/>
            <person name="Goodwin L."/>
            <person name="Pitluck S."/>
            <person name="Liolios K."/>
            <person name="Ivanova N."/>
            <person name="Mavromatis K."/>
            <person name="Chen A."/>
            <person name="Palaniappan K."/>
            <person name="Land M."/>
            <person name="Hauser L."/>
            <person name="Chang Y.J."/>
            <person name="Jeffries C.D."/>
            <person name="Detter J.C."/>
            <person name="Rohde M."/>
            <person name="Goker M."/>
            <person name="Bristow J."/>
            <person name="Eisen J.A."/>
            <person name="Markowitz V."/>
            <person name="Hugenholtz P."/>
            <person name="Klenk H.P."/>
            <person name="Kyrpides N.C."/>
        </authorList>
    </citation>
    <scope>NUCLEOTIDE SEQUENCE [LARGE SCALE GENOMIC DNA]</scope>
    <source>
        <strain evidence="2">ATCC 33309 / DSM 7299 / CCUG 15893 / LMG 7604 / NCTC 12251 / CI</strain>
    </source>
</reference>
<dbReference type="RefSeq" id="WP_013135620.1">
    <property type="nucleotide sequence ID" value="NC_014166.1"/>
</dbReference>
<evidence type="ECO:0000313" key="1">
    <source>
        <dbReference type="EMBL" id="ADG93475.1"/>
    </source>
</evidence>
<dbReference type="OrthoDB" id="9814134at2"/>
<dbReference type="AlphaFoldDB" id="D5V1P1"/>